<dbReference type="Gene3D" id="1.10.287.1490">
    <property type="match status" value="1"/>
</dbReference>
<dbReference type="RefSeq" id="XP_030750697.1">
    <property type="nucleotide sequence ID" value="XM_030894837.1"/>
</dbReference>
<gene>
    <name evidence="3" type="primary">LOC115878365</name>
</gene>
<dbReference type="SUPFAM" id="SSF57997">
    <property type="entry name" value="Tropomyosin"/>
    <property type="match status" value="1"/>
</dbReference>
<organism evidence="2 3">
    <name type="scientific">Sitophilus oryzae</name>
    <name type="common">Rice weevil</name>
    <name type="synonym">Curculio oryzae</name>
    <dbReference type="NCBI Taxonomy" id="7048"/>
    <lineage>
        <taxon>Eukaryota</taxon>
        <taxon>Metazoa</taxon>
        <taxon>Ecdysozoa</taxon>
        <taxon>Arthropoda</taxon>
        <taxon>Hexapoda</taxon>
        <taxon>Insecta</taxon>
        <taxon>Pterygota</taxon>
        <taxon>Neoptera</taxon>
        <taxon>Endopterygota</taxon>
        <taxon>Coleoptera</taxon>
        <taxon>Polyphaga</taxon>
        <taxon>Cucujiformia</taxon>
        <taxon>Curculionidae</taxon>
        <taxon>Dryophthorinae</taxon>
        <taxon>Sitophilus</taxon>
    </lineage>
</organism>
<dbReference type="OrthoDB" id="269872at2759"/>
<feature type="coiled-coil region" evidence="1">
    <location>
        <begin position="110"/>
        <end position="137"/>
    </location>
</feature>
<dbReference type="InParanoid" id="A0A6J2XHE7"/>
<name>A0A6J2XHE7_SITOR</name>
<reference evidence="3" key="1">
    <citation type="submission" date="2025-08" db="UniProtKB">
        <authorList>
            <consortium name="RefSeq"/>
        </authorList>
    </citation>
    <scope>IDENTIFICATION</scope>
    <source>
        <tissue evidence="3">Gonads</tissue>
    </source>
</reference>
<feature type="coiled-coil region" evidence="1">
    <location>
        <begin position="166"/>
        <end position="253"/>
    </location>
</feature>
<dbReference type="KEGG" id="soy:115878365"/>
<proteinExistence type="predicted"/>
<dbReference type="AlphaFoldDB" id="A0A6J2XHE7"/>
<keyword evidence="1" id="KW-0175">Coiled coil</keyword>
<sequence>MESGLLMKEDEYYKENEKIEEQTKQLLQKVNDVMKIQDNMIRDSLKTQVELSNVKKAHYKVPAKSSKDHEDIFTNDFIFDEQKTSENSNNYSNGLCRVYRAKLKSIIPEKERLQSDLEHKNDEIRKCQKENQQFREEKEKWFLAYNGAKNTVGKLESQLTSLNTILQTKDSEMNSLKKDLEQLKKQLKSASLSLSNCEVRLVRTNEENDRLKIALKSAKEDEKELKESYRKQINELNSALKQIEKQKMELLNGFKKQMKLIDVLKKQKFQICLESVKVGKMLETEYLKLLEWKFE</sequence>
<dbReference type="Proteomes" id="UP000504635">
    <property type="component" value="Unplaced"/>
</dbReference>
<keyword evidence="2" id="KW-1185">Reference proteome</keyword>
<evidence type="ECO:0000313" key="3">
    <source>
        <dbReference type="RefSeq" id="XP_030750697.1"/>
    </source>
</evidence>
<dbReference type="GeneID" id="115878365"/>
<dbReference type="PANTHER" id="PTHR23313">
    <property type="entry name" value="TSEC1-RELATED"/>
    <property type="match status" value="1"/>
</dbReference>
<evidence type="ECO:0000313" key="2">
    <source>
        <dbReference type="Proteomes" id="UP000504635"/>
    </source>
</evidence>
<protein>
    <submittedName>
        <fullName evidence="3">Testis-expressed protein 9 isoform X1</fullName>
    </submittedName>
</protein>
<dbReference type="PANTHER" id="PTHR23313:SF0">
    <property type="entry name" value="TESTIS-EXPRESSED PROTEIN 9"/>
    <property type="match status" value="1"/>
</dbReference>
<evidence type="ECO:0000256" key="1">
    <source>
        <dbReference type="SAM" id="Coils"/>
    </source>
</evidence>
<accession>A0A6J2XHE7</accession>